<dbReference type="PROSITE" id="PS50082">
    <property type="entry name" value="WD_REPEATS_2"/>
    <property type="match status" value="1"/>
</dbReference>
<keyword evidence="5" id="KW-1185">Reference proteome</keyword>
<feature type="region of interest" description="Disordered" evidence="2">
    <location>
        <begin position="57"/>
        <end position="106"/>
    </location>
</feature>
<accession>K8EIC1</accession>
<dbReference type="Gene3D" id="1.25.40.10">
    <property type="entry name" value="Tetratricopeptide repeat domain"/>
    <property type="match status" value="1"/>
</dbReference>
<feature type="repeat" description="WD" evidence="1">
    <location>
        <begin position="599"/>
        <end position="636"/>
    </location>
</feature>
<feature type="domain" description="J" evidence="3">
    <location>
        <begin position="6"/>
        <end position="69"/>
    </location>
</feature>
<dbReference type="InterPro" id="IPR001623">
    <property type="entry name" value="DnaJ_domain"/>
</dbReference>
<dbReference type="EMBL" id="FO082271">
    <property type="protein sequence ID" value="CCO17764.1"/>
    <property type="molecule type" value="Genomic_DNA"/>
</dbReference>
<dbReference type="Proteomes" id="UP000198341">
    <property type="component" value="Chromosome 8"/>
</dbReference>
<dbReference type="eggNOG" id="ENOG502SCE8">
    <property type="taxonomic scope" value="Eukaryota"/>
</dbReference>
<dbReference type="InterPro" id="IPR036322">
    <property type="entry name" value="WD40_repeat_dom_sf"/>
</dbReference>
<evidence type="ECO:0000256" key="2">
    <source>
        <dbReference type="SAM" id="MobiDB-lite"/>
    </source>
</evidence>
<dbReference type="SUPFAM" id="SSF50978">
    <property type="entry name" value="WD40 repeat-like"/>
    <property type="match status" value="1"/>
</dbReference>
<keyword evidence="1" id="KW-0853">WD repeat</keyword>
<dbReference type="Gene3D" id="1.10.287.110">
    <property type="entry name" value="DnaJ domain"/>
    <property type="match status" value="1"/>
</dbReference>
<dbReference type="PANTHER" id="PTHR19879">
    <property type="entry name" value="TRANSCRIPTION INITIATION FACTOR TFIID"/>
    <property type="match status" value="1"/>
</dbReference>
<evidence type="ECO:0000256" key="1">
    <source>
        <dbReference type="PROSITE-ProRule" id="PRU00221"/>
    </source>
</evidence>
<dbReference type="SUPFAM" id="SSF48452">
    <property type="entry name" value="TPR-like"/>
    <property type="match status" value="1"/>
</dbReference>
<dbReference type="Gene3D" id="2.130.10.10">
    <property type="entry name" value="YVTN repeat-like/Quinoprotein amine dehydrogenase"/>
    <property type="match status" value="2"/>
</dbReference>
<dbReference type="PANTHER" id="PTHR19879:SF9">
    <property type="entry name" value="TRANSCRIPTION INITIATION FACTOR TFIID SUBUNIT 5"/>
    <property type="match status" value="1"/>
</dbReference>
<feature type="region of interest" description="Disordered" evidence="2">
    <location>
        <begin position="135"/>
        <end position="159"/>
    </location>
</feature>
<dbReference type="InterPro" id="IPR001680">
    <property type="entry name" value="WD40_rpt"/>
</dbReference>
<dbReference type="GeneID" id="19013994"/>
<dbReference type="SMART" id="SM00271">
    <property type="entry name" value="DnaJ"/>
    <property type="match status" value="1"/>
</dbReference>
<name>K8EIC1_9CHLO</name>
<feature type="compositionally biased region" description="Acidic residues" evidence="2">
    <location>
        <begin position="139"/>
        <end position="154"/>
    </location>
</feature>
<dbReference type="RefSeq" id="XP_007511643.1">
    <property type="nucleotide sequence ID" value="XM_007511581.1"/>
</dbReference>
<protein>
    <recommendedName>
        <fullName evidence="3">J domain-containing protein</fullName>
    </recommendedName>
</protein>
<dbReference type="PROSITE" id="PS50076">
    <property type="entry name" value="DNAJ_2"/>
    <property type="match status" value="1"/>
</dbReference>
<evidence type="ECO:0000259" key="3">
    <source>
        <dbReference type="PROSITE" id="PS50076"/>
    </source>
</evidence>
<dbReference type="STRING" id="41875.K8EIC1"/>
<organism evidence="4 5">
    <name type="scientific">Bathycoccus prasinos</name>
    <dbReference type="NCBI Taxonomy" id="41875"/>
    <lineage>
        <taxon>Eukaryota</taxon>
        <taxon>Viridiplantae</taxon>
        <taxon>Chlorophyta</taxon>
        <taxon>Mamiellophyceae</taxon>
        <taxon>Mamiellales</taxon>
        <taxon>Bathycoccaceae</taxon>
        <taxon>Bathycoccus</taxon>
    </lineage>
</organism>
<dbReference type="OrthoDB" id="497158at2759"/>
<dbReference type="InterPro" id="IPR015943">
    <property type="entry name" value="WD40/YVTN_repeat-like_dom_sf"/>
</dbReference>
<gene>
    <name evidence="4" type="ORF">Bathy08g00150</name>
</gene>
<dbReference type="InterPro" id="IPR011990">
    <property type="entry name" value="TPR-like_helical_dom_sf"/>
</dbReference>
<dbReference type="InterPro" id="IPR036869">
    <property type="entry name" value="J_dom_sf"/>
</dbReference>
<dbReference type="CDD" id="cd06257">
    <property type="entry name" value="DnaJ"/>
    <property type="match status" value="1"/>
</dbReference>
<dbReference type="SMART" id="SM00320">
    <property type="entry name" value="WD40"/>
    <property type="match status" value="7"/>
</dbReference>
<dbReference type="AlphaFoldDB" id="K8EIC1"/>
<evidence type="ECO:0000313" key="4">
    <source>
        <dbReference type="EMBL" id="CCO17764.1"/>
    </source>
</evidence>
<dbReference type="Pfam" id="PF00400">
    <property type="entry name" value="WD40"/>
    <property type="match status" value="1"/>
</dbReference>
<dbReference type="SUPFAM" id="SSF46565">
    <property type="entry name" value="Chaperone J-domain"/>
    <property type="match status" value="1"/>
</dbReference>
<dbReference type="KEGG" id="bpg:Bathy08g00150"/>
<feature type="compositionally biased region" description="Basic and acidic residues" evidence="2">
    <location>
        <begin position="69"/>
        <end position="106"/>
    </location>
</feature>
<feature type="compositionally biased region" description="Basic residues" evidence="2">
    <location>
        <begin position="59"/>
        <end position="68"/>
    </location>
</feature>
<dbReference type="PRINTS" id="PR00625">
    <property type="entry name" value="JDOMAIN"/>
</dbReference>
<sequence length="927" mass="104804">MVRKLNHYKVLGIAPNASEDDVKKAYRSLVRTAHPDKGGSAERFQRIQKSYELILQKMSKTRTTHKTKKETERQTPRGDDPDNGEHDQKQRRGFERSEKEETKIKSENIEDTYRRVKSDAPYSWRAKTILKNTNRKDQDLEEEGEKEEEEEEEEETKKTKEIVLEIREDAADSQPLVNGLNLEKIGDDAMTDEDFSRARECYTQALAFSKLEGLHRYAELYHKRALCHRALGDYEDGLSDAEKSCSFRRLWIDPYLTCGDILERLERWSAALKSYRESPTRDATLDVKLKIDEGIARCEERMRSSSSMWVVENAHEGGVKRVAVKSISLRRRGFPVSSTTKVVSSSEFTYLIATCGGDKFINVWSADGEKIARLKCSEDVVDIRWSDPKVSGDDIEADEDVDTHDTCEDDTYAYEDSLDLPTLAIIGRNNTVMIWKNMVPEMKSGNEQVLHLSGFHDEKVTVTACAFSPILFSHRLATADSSGKVATWDVQTGSLECVTKYHHRDAVNEIAWHPQTGASLTTVSNDGDGRVFDIDGDVKDPGSCLHTLRWMAKQMTHVTYTNCGRLILTATCDSYGNGGRGAYRILVWSSVSGRLCKWYDDHSSRITSLSWHPNPGTRNILLTGASDGILRCFSIRASPSGAGKALVQQDEKSGDILRLAGEKWTRTTSAHNCVQHNEYGGFVAVASNDAHVRVYSSDALELKHERKCGKFNASEECACADLAWLKAPISTKTDNGLAEVNFWGLVTATSTGELRLWRIPRSQHSMVAEDQNHGESGHALQTLESCTWWDPNENADEAVPEKHKNFQIQSASRRNWHYLGPGMNDKLEHKALVLKGSSEELEFDGIGDNKVVSDALLPGDGDVSEENLETIENEMQMYMTERRNFMKDTANSSKSKRAYHESYCEKIKPLRERRGRIYRNLKNLDMI</sequence>
<proteinExistence type="predicted"/>
<dbReference type="Pfam" id="PF00226">
    <property type="entry name" value="DnaJ"/>
    <property type="match status" value="1"/>
</dbReference>
<evidence type="ECO:0000313" key="5">
    <source>
        <dbReference type="Proteomes" id="UP000198341"/>
    </source>
</evidence>
<reference evidence="4 5" key="1">
    <citation type="submission" date="2011-10" db="EMBL/GenBank/DDBJ databases">
        <authorList>
            <person name="Genoscope - CEA"/>
        </authorList>
    </citation>
    <scope>NUCLEOTIDE SEQUENCE [LARGE SCALE GENOMIC DNA]</scope>
    <source>
        <strain evidence="4 5">RCC 1105</strain>
    </source>
</reference>